<accession>A0A1G5RC44</accession>
<organism evidence="1 2">
    <name type="scientific">Epibacterium ulvae</name>
    <dbReference type="NCBI Taxonomy" id="1156985"/>
    <lineage>
        <taxon>Bacteria</taxon>
        <taxon>Pseudomonadati</taxon>
        <taxon>Pseudomonadota</taxon>
        <taxon>Alphaproteobacteria</taxon>
        <taxon>Rhodobacterales</taxon>
        <taxon>Roseobacteraceae</taxon>
        <taxon>Epibacterium</taxon>
    </lineage>
</organism>
<sequence>MVRGFSFQSADEFFDKSHRHQDRFGQPVEKFEIQFIDGEELDAELAKAIGLNQANFADFLTCAEDWDTDQKTRVIIAVGEGGYAFDPKVDPDSYNIDLYQLDSLRELAELFIDEGLFGDIPERLSCYLDYDAIARDLSFDYREITLGGTNLIYRLS</sequence>
<dbReference type="Proteomes" id="UP000198767">
    <property type="component" value="Unassembled WGS sequence"/>
</dbReference>
<dbReference type="RefSeq" id="WP_090220616.1">
    <property type="nucleotide sequence ID" value="NZ_FMWG01000012.1"/>
</dbReference>
<keyword evidence="2" id="KW-1185">Reference proteome</keyword>
<evidence type="ECO:0000313" key="2">
    <source>
        <dbReference type="Proteomes" id="UP000198767"/>
    </source>
</evidence>
<dbReference type="Gene3D" id="1.10.10.1190">
    <property type="entry name" value="Antirestriction protein ArdA, domain 3"/>
    <property type="match status" value="1"/>
</dbReference>
<dbReference type="EMBL" id="FMWG01000012">
    <property type="protein sequence ID" value="SCZ71438.1"/>
    <property type="molecule type" value="Genomic_DNA"/>
</dbReference>
<dbReference type="OrthoDB" id="944647at2"/>
<proteinExistence type="predicted"/>
<dbReference type="AlphaFoldDB" id="A0A1G5RC44"/>
<dbReference type="STRING" id="1156985.SAMN04488118_11210"/>
<evidence type="ECO:0000313" key="1">
    <source>
        <dbReference type="EMBL" id="SCZ71438.1"/>
    </source>
</evidence>
<name>A0A1G5RC44_9RHOB</name>
<reference evidence="1 2" key="1">
    <citation type="submission" date="2016-10" db="EMBL/GenBank/DDBJ databases">
        <authorList>
            <person name="de Groot N.N."/>
        </authorList>
    </citation>
    <scope>NUCLEOTIDE SEQUENCE [LARGE SCALE GENOMIC DNA]</scope>
    <source>
        <strain evidence="1 2">U95</strain>
    </source>
</reference>
<gene>
    <name evidence="1" type="ORF">SAMN04488118_11210</name>
</gene>
<dbReference type="InterPro" id="IPR041893">
    <property type="entry name" value="ArdA_dom3"/>
</dbReference>
<protein>
    <submittedName>
        <fullName evidence="1">Antirestriction protein (ArdA)</fullName>
    </submittedName>
</protein>